<evidence type="ECO:0000313" key="2">
    <source>
        <dbReference type="Proteomes" id="UP000188268"/>
    </source>
</evidence>
<dbReference type="Proteomes" id="UP000188268">
    <property type="component" value="Unassembled WGS sequence"/>
</dbReference>
<accession>A0A1R3H8N3</accession>
<comment type="caution">
    <text evidence="1">The sequence shown here is derived from an EMBL/GenBank/DDBJ whole genome shotgun (WGS) entry which is preliminary data.</text>
</comment>
<organism evidence="1 2">
    <name type="scientific">Corchorus capsularis</name>
    <name type="common">Jute</name>
    <dbReference type="NCBI Taxonomy" id="210143"/>
    <lineage>
        <taxon>Eukaryota</taxon>
        <taxon>Viridiplantae</taxon>
        <taxon>Streptophyta</taxon>
        <taxon>Embryophyta</taxon>
        <taxon>Tracheophyta</taxon>
        <taxon>Spermatophyta</taxon>
        <taxon>Magnoliopsida</taxon>
        <taxon>eudicotyledons</taxon>
        <taxon>Gunneridae</taxon>
        <taxon>Pentapetalae</taxon>
        <taxon>rosids</taxon>
        <taxon>malvids</taxon>
        <taxon>Malvales</taxon>
        <taxon>Malvaceae</taxon>
        <taxon>Grewioideae</taxon>
        <taxon>Apeibeae</taxon>
        <taxon>Corchorus</taxon>
    </lineage>
</organism>
<dbReference type="AlphaFoldDB" id="A0A1R3H8N3"/>
<evidence type="ECO:0000313" key="1">
    <source>
        <dbReference type="EMBL" id="OMO66633.1"/>
    </source>
</evidence>
<dbReference type="Gramene" id="OMO66633">
    <property type="protein sequence ID" value="OMO66633"/>
    <property type="gene ID" value="CCACVL1_21049"/>
</dbReference>
<gene>
    <name evidence="1" type="ORF">CCACVL1_21049</name>
</gene>
<name>A0A1R3H8N3_COCAP</name>
<sequence length="62" mass="6930">MSVGFYPRNPTPKTARLSPLHYRLKSTAAETCRLASVAVSLVGGYRRRTPLLQIFPSSYRCS</sequence>
<dbReference type="EMBL" id="AWWV01012508">
    <property type="protein sequence ID" value="OMO66633.1"/>
    <property type="molecule type" value="Genomic_DNA"/>
</dbReference>
<reference evidence="1 2" key="1">
    <citation type="submission" date="2013-09" db="EMBL/GenBank/DDBJ databases">
        <title>Corchorus capsularis genome sequencing.</title>
        <authorList>
            <person name="Alam M."/>
            <person name="Haque M.S."/>
            <person name="Islam M.S."/>
            <person name="Emdad E.M."/>
            <person name="Islam M.M."/>
            <person name="Ahmed B."/>
            <person name="Halim A."/>
            <person name="Hossen Q.M.M."/>
            <person name="Hossain M.Z."/>
            <person name="Ahmed R."/>
            <person name="Khan M.M."/>
            <person name="Islam R."/>
            <person name="Rashid M.M."/>
            <person name="Khan S.A."/>
            <person name="Rahman M.S."/>
            <person name="Alam M."/>
        </authorList>
    </citation>
    <scope>NUCLEOTIDE SEQUENCE [LARGE SCALE GENOMIC DNA]</scope>
    <source>
        <strain evidence="2">cv. CVL-1</strain>
        <tissue evidence="1">Whole seedling</tissue>
    </source>
</reference>
<protein>
    <submittedName>
        <fullName evidence="1">Uncharacterized protein</fullName>
    </submittedName>
</protein>
<proteinExistence type="predicted"/>
<keyword evidence="2" id="KW-1185">Reference proteome</keyword>